<keyword evidence="2" id="KW-1185">Reference proteome</keyword>
<gene>
    <name evidence="1" type="ORF">SAMN05216360_10767</name>
</gene>
<evidence type="ECO:0000313" key="1">
    <source>
        <dbReference type="EMBL" id="SDN28428.1"/>
    </source>
</evidence>
<reference evidence="2" key="1">
    <citation type="submission" date="2016-10" db="EMBL/GenBank/DDBJ databases">
        <authorList>
            <person name="Varghese N."/>
            <person name="Submissions S."/>
        </authorList>
    </citation>
    <scope>NUCLEOTIDE SEQUENCE [LARGE SCALE GENOMIC DNA]</scope>
    <source>
        <strain evidence="2">BL47</strain>
    </source>
</reference>
<evidence type="ECO:0000313" key="2">
    <source>
        <dbReference type="Proteomes" id="UP000198704"/>
    </source>
</evidence>
<evidence type="ECO:0008006" key="3">
    <source>
        <dbReference type="Google" id="ProtNLM"/>
    </source>
</evidence>
<proteinExistence type="predicted"/>
<protein>
    <recommendedName>
        <fullName evidence="3">TadE-like protein</fullName>
    </recommendedName>
</protein>
<accession>A0A1H0A4E7</accession>
<name>A0A1H0A4E7_9HYPH</name>
<dbReference type="AlphaFoldDB" id="A0A1H0A4E7"/>
<sequence>MAVPFFALLIAALQLGLVYLCQSALEIATEKVTRPVLTGTDQVSGMTQQQFLAALCGNLPSILSCSNVMVDAQVYSSFSNSNTSAPTITYNAAGQVSNQWSFNLGSANSIVVIRVMYLLPVAGTLGFNIANQQANRHLLLATAVFKNEPYQ</sequence>
<dbReference type="EMBL" id="FNHS01000007">
    <property type="protein sequence ID" value="SDN28428.1"/>
    <property type="molecule type" value="Genomic_DNA"/>
</dbReference>
<organism evidence="1 2">
    <name type="scientific">Methylobacterium phyllostachyos</name>
    <dbReference type="NCBI Taxonomy" id="582672"/>
    <lineage>
        <taxon>Bacteria</taxon>
        <taxon>Pseudomonadati</taxon>
        <taxon>Pseudomonadota</taxon>
        <taxon>Alphaproteobacteria</taxon>
        <taxon>Hyphomicrobiales</taxon>
        <taxon>Methylobacteriaceae</taxon>
        <taxon>Methylobacterium</taxon>
    </lineage>
</organism>
<dbReference type="STRING" id="582672.SAMN05216360_10767"/>
<dbReference type="Proteomes" id="UP000198704">
    <property type="component" value="Unassembled WGS sequence"/>
</dbReference>